<dbReference type="PRINTS" id="PR00039">
    <property type="entry name" value="HTHLYSR"/>
</dbReference>
<evidence type="ECO:0000313" key="6">
    <source>
        <dbReference type="EMBL" id="PXF30056.1"/>
    </source>
</evidence>
<proteinExistence type="inferred from homology"/>
<protein>
    <submittedName>
        <fullName evidence="6">LysR family transcriptional regulator</fullName>
    </submittedName>
</protein>
<dbReference type="Gene3D" id="1.10.10.10">
    <property type="entry name" value="Winged helix-like DNA-binding domain superfamily/Winged helix DNA-binding domain"/>
    <property type="match status" value="1"/>
</dbReference>
<dbReference type="InterPro" id="IPR036388">
    <property type="entry name" value="WH-like_DNA-bd_sf"/>
</dbReference>
<feature type="domain" description="HTH lysR-type" evidence="5">
    <location>
        <begin position="3"/>
        <end position="60"/>
    </location>
</feature>
<dbReference type="SUPFAM" id="SSF46785">
    <property type="entry name" value="Winged helix' DNA-binding domain"/>
    <property type="match status" value="1"/>
</dbReference>
<dbReference type="Proteomes" id="UP000248090">
    <property type="component" value="Unassembled WGS sequence"/>
</dbReference>
<keyword evidence="7" id="KW-1185">Reference proteome</keyword>
<dbReference type="Gene3D" id="3.40.190.290">
    <property type="match status" value="1"/>
</dbReference>
<dbReference type="SUPFAM" id="SSF53850">
    <property type="entry name" value="Periplasmic binding protein-like II"/>
    <property type="match status" value="1"/>
</dbReference>
<sequence>MKITVRQLEAFAAIARHSNLTDAASELSLTKGALSQALQQLEQRLSTPLFDRVHPRLKLNSEGLALQPLVEEALSRLGDIEAHFDPEHIHAGQLRLGASQTIGNYLLPRLIADCSREGRLIPDIRITNTHNLCELLQAFEIDLALIEGESHLPELITEEWLEDEMLVVAAPDHPLCKQDEIHAEALAGQIWILREAHSGSREQFDRQLRPLFSHCGQIVQLNTLEAVMLTVEQGVGLSFISHLAAADRIREGKLRALPITRHFPRKLRLVWHSKKFHSAALKSFLQMCRGFGGGAE</sequence>
<dbReference type="PROSITE" id="PS50931">
    <property type="entry name" value="HTH_LYSR"/>
    <property type="match status" value="1"/>
</dbReference>
<evidence type="ECO:0000256" key="4">
    <source>
        <dbReference type="ARBA" id="ARBA00023163"/>
    </source>
</evidence>
<gene>
    <name evidence="6" type="ORF">WH50_17325</name>
</gene>
<keyword evidence="4" id="KW-0804">Transcription</keyword>
<keyword evidence="3" id="KW-0238">DNA-binding</keyword>
<organism evidence="6 7">
    <name type="scientific">Pokkaliibacter plantistimulans</name>
    <dbReference type="NCBI Taxonomy" id="1635171"/>
    <lineage>
        <taxon>Bacteria</taxon>
        <taxon>Pseudomonadati</taxon>
        <taxon>Pseudomonadota</taxon>
        <taxon>Gammaproteobacteria</taxon>
        <taxon>Oceanospirillales</taxon>
        <taxon>Balneatrichaceae</taxon>
        <taxon>Pokkaliibacter</taxon>
    </lineage>
</organism>
<evidence type="ECO:0000313" key="7">
    <source>
        <dbReference type="Proteomes" id="UP000248090"/>
    </source>
</evidence>
<evidence type="ECO:0000256" key="3">
    <source>
        <dbReference type="ARBA" id="ARBA00023125"/>
    </source>
</evidence>
<dbReference type="Pfam" id="PF00126">
    <property type="entry name" value="HTH_1"/>
    <property type="match status" value="1"/>
</dbReference>
<evidence type="ECO:0000256" key="2">
    <source>
        <dbReference type="ARBA" id="ARBA00023015"/>
    </source>
</evidence>
<dbReference type="InterPro" id="IPR005119">
    <property type="entry name" value="LysR_subst-bd"/>
</dbReference>
<dbReference type="EMBL" id="LAPT01000087">
    <property type="protein sequence ID" value="PXF30056.1"/>
    <property type="molecule type" value="Genomic_DNA"/>
</dbReference>
<dbReference type="PANTHER" id="PTHR30126:SF94">
    <property type="entry name" value="LYSR FAMILY TRANSCRIPTIONAL REGULATOR"/>
    <property type="match status" value="1"/>
</dbReference>
<name>A0ABX5LTQ0_9GAMM</name>
<evidence type="ECO:0000259" key="5">
    <source>
        <dbReference type="PROSITE" id="PS50931"/>
    </source>
</evidence>
<dbReference type="InterPro" id="IPR036390">
    <property type="entry name" value="WH_DNA-bd_sf"/>
</dbReference>
<comment type="similarity">
    <text evidence="1">Belongs to the LysR transcriptional regulatory family.</text>
</comment>
<dbReference type="Pfam" id="PF03466">
    <property type="entry name" value="LysR_substrate"/>
    <property type="match status" value="1"/>
</dbReference>
<dbReference type="PANTHER" id="PTHR30126">
    <property type="entry name" value="HTH-TYPE TRANSCRIPTIONAL REGULATOR"/>
    <property type="match status" value="1"/>
</dbReference>
<accession>A0ABX5LTQ0</accession>
<comment type="caution">
    <text evidence="6">The sequence shown here is derived from an EMBL/GenBank/DDBJ whole genome shotgun (WGS) entry which is preliminary data.</text>
</comment>
<reference evidence="6 7" key="1">
    <citation type="submission" date="2015-03" db="EMBL/GenBank/DDBJ databases">
        <authorList>
            <person name="Krishnan R."/>
            <person name="Midha S."/>
            <person name="Patil P.B."/>
            <person name="Rameshkumar N."/>
        </authorList>
    </citation>
    <scope>NUCLEOTIDE SEQUENCE [LARGE SCALE GENOMIC DNA]</scope>
    <source>
        <strain evidence="6 7">L1E11</strain>
    </source>
</reference>
<dbReference type="CDD" id="cd08420">
    <property type="entry name" value="PBP2_CysL_like"/>
    <property type="match status" value="1"/>
</dbReference>
<dbReference type="InterPro" id="IPR000847">
    <property type="entry name" value="LysR_HTH_N"/>
</dbReference>
<keyword evidence="2" id="KW-0805">Transcription regulation</keyword>
<evidence type="ECO:0000256" key="1">
    <source>
        <dbReference type="ARBA" id="ARBA00009437"/>
    </source>
</evidence>